<evidence type="ECO:0000313" key="4">
    <source>
        <dbReference type="Proteomes" id="UP000823936"/>
    </source>
</evidence>
<dbReference type="GO" id="GO:0006281">
    <property type="term" value="P:DNA repair"/>
    <property type="evidence" value="ECO:0007669"/>
    <property type="project" value="InterPro"/>
</dbReference>
<dbReference type="EMBL" id="DXHU01000023">
    <property type="protein sequence ID" value="HIV99503.1"/>
    <property type="molecule type" value="Genomic_DNA"/>
</dbReference>
<dbReference type="GO" id="GO:0042276">
    <property type="term" value="P:error-prone translesion synthesis"/>
    <property type="evidence" value="ECO:0007669"/>
    <property type="project" value="TreeGrafter"/>
</dbReference>
<evidence type="ECO:0000313" key="3">
    <source>
        <dbReference type="EMBL" id="HIV99503.1"/>
    </source>
</evidence>
<dbReference type="InterPro" id="IPR043502">
    <property type="entry name" value="DNA/RNA_pol_sf"/>
</dbReference>
<dbReference type="Proteomes" id="UP000823936">
    <property type="component" value="Unassembled WGS sequence"/>
</dbReference>
<dbReference type="InterPro" id="IPR001126">
    <property type="entry name" value="UmuC"/>
</dbReference>
<comment type="caution">
    <text evidence="3">The sequence shown here is derived from an EMBL/GenBank/DDBJ whole genome shotgun (WGS) entry which is preliminary data.</text>
</comment>
<keyword evidence="3" id="KW-0808">Transferase</keyword>
<reference evidence="3" key="2">
    <citation type="submission" date="2021-04" db="EMBL/GenBank/DDBJ databases">
        <authorList>
            <person name="Gilroy R."/>
        </authorList>
    </citation>
    <scope>NUCLEOTIDE SEQUENCE</scope>
    <source>
        <strain evidence="3">Gambia11-129</strain>
    </source>
</reference>
<evidence type="ECO:0000256" key="1">
    <source>
        <dbReference type="ARBA" id="ARBA00010945"/>
    </source>
</evidence>
<dbReference type="InterPro" id="IPR043128">
    <property type="entry name" value="Rev_trsase/Diguanyl_cyclase"/>
</dbReference>
<dbReference type="GO" id="GO:0003684">
    <property type="term" value="F:damaged DNA binding"/>
    <property type="evidence" value="ECO:0007669"/>
    <property type="project" value="InterPro"/>
</dbReference>
<comment type="similarity">
    <text evidence="1">Belongs to the DNA polymerase type-Y family.</text>
</comment>
<dbReference type="GO" id="GO:0032259">
    <property type="term" value="P:methylation"/>
    <property type="evidence" value="ECO:0007669"/>
    <property type="project" value="UniProtKB-KW"/>
</dbReference>
<dbReference type="Gene3D" id="1.10.150.20">
    <property type="entry name" value="5' to 3' exonuclease, C-terminal subdomain"/>
    <property type="match status" value="1"/>
</dbReference>
<gene>
    <name evidence="3" type="ORF">IAB12_06995</name>
</gene>
<dbReference type="GO" id="GO:0005829">
    <property type="term" value="C:cytosol"/>
    <property type="evidence" value="ECO:0007669"/>
    <property type="project" value="TreeGrafter"/>
</dbReference>
<dbReference type="PROSITE" id="PS50173">
    <property type="entry name" value="UMUC"/>
    <property type="match status" value="1"/>
</dbReference>
<dbReference type="Pfam" id="PF11799">
    <property type="entry name" value="IMS_C"/>
    <property type="match status" value="1"/>
</dbReference>
<dbReference type="AlphaFoldDB" id="A0A9D1PVG6"/>
<dbReference type="Gene3D" id="3.30.1490.100">
    <property type="entry name" value="DNA polymerase, Y-family, little finger domain"/>
    <property type="match status" value="1"/>
</dbReference>
<sequence length="519" mass="59119">MRRRSSLFLFLSICSGAQGTRSLQTTKPCSQHRTYIAIDLKSFYASAECIKLSLDPLDAFLVVADRERTEKTICLAVSPALKSLGISGRPRLFEVVQTVNGINRRRSESAKIRGKTRSYKEFSEHKDLLLDFIAAKPNMAGYIKTSSKIYSVYTKYVSPDDIHVYSIDEVFIDATDYMKLYNLSSHDFARMLIKNVLEETGITATCGIGSNLYLAKIAMDIEAKHIDADEDGVRIAELDEAQYRRKMWSHRPLTDFWRIGKGISKSLEEKGIYTMGDIARCSLGKDSDYYNQSLLYKMFGINAELLIDHAWGYESCTMRDIKNYRAEDKSISSGQVLHESYTFTKAKIVIKEMAESLALDLVEKGLETDQITLAVGYDVDNLKDERIRDKYRQDIKADYYGRENIKGVHSSASLYRHTSSLSLIRNEAVRLFESIVDEELLIRRITIGFNHIRTKGFEKDYIPDLFKEESPEEKEEESLLENVVDIKKKYGKNAILKATSLMEGATGRERNEQIGGHKA</sequence>
<protein>
    <submittedName>
        <fullName evidence="3">DNA methylase</fullName>
    </submittedName>
</protein>
<dbReference type="PANTHER" id="PTHR11076:SF35">
    <property type="entry name" value="DNA REPAIR PROTEIN HOMOLOG YOBH"/>
    <property type="match status" value="1"/>
</dbReference>
<dbReference type="InterPro" id="IPR036775">
    <property type="entry name" value="DNA_pol_Y-fam_lit_finger_sf"/>
</dbReference>
<dbReference type="InterPro" id="IPR017961">
    <property type="entry name" value="DNA_pol_Y-fam_little_finger"/>
</dbReference>
<accession>A0A9D1PVG6</accession>
<dbReference type="Gene3D" id="3.30.70.270">
    <property type="match status" value="1"/>
</dbReference>
<dbReference type="GO" id="GO:0008168">
    <property type="term" value="F:methyltransferase activity"/>
    <property type="evidence" value="ECO:0007669"/>
    <property type="project" value="UniProtKB-KW"/>
</dbReference>
<reference evidence="3" key="1">
    <citation type="journal article" date="2021" name="PeerJ">
        <title>Extensive microbial diversity within the chicken gut microbiome revealed by metagenomics and culture.</title>
        <authorList>
            <person name="Gilroy R."/>
            <person name="Ravi A."/>
            <person name="Getino M."/>
            <person name="Pursley I."/>
            <person name="Horton D.L."/>
            <person name="Alikhan N.F."/>
            <person name="Baker D."/>
            <person name="Gharbi K."/>
            <person name="Hall N."/>
            <person name="Watson M."/>
            <person name="Adriaenssens E.M."/>
            <person name="Foster-Nyarko E."/>
            <person name="Jarju S."/>
            <person name="Secka A."/>
            <person name="Antonio M."/>
            <person name="Oren A."/>
            <person name="Chaudhuri R.R."/>
            <person name="La Ragione R."/>
            <person name="Hildebrand F."/>
            <person name="Pallen M.J."/>
        </authorList>
    </citation>
    <scope>NUCLEOTIDE SEQUENCE</scope>
    <source>
        <strain evidence="3">Gambia11-129</strain>
    </source>
</reference>
<dbReference type="GO" id="GO:0003887">
    <property type="term" value="F:DNA-directed DNA polymerase activity"/>
    <property type="evidence" value="ECO:0007669"/>
    <property type="project" value="TreeGrafter"/>
</dbReference>
<proteinExistence type="inferred from homology"/>
<keyword evidence="3" id="KW-0489">Methyltransferase</keyword>
<dbReference type="GO" id="GO:0009432">
    <property type="term" value="P:SOS response"/>
    <property type="evidence" value="ECO:0007669"/>
    <property type="project" value="TreeGrafter"/>
</dbReference>
<feature type="domain" description="UmuC" evidence="2">
    <location>
        <begin position="35"/>
        <end position="260"/>
    </location>
</feature>
<evidence type="ECO:0000259" key="2">
    <source>
        <dbReference type="PROSITE" id="PS50173"/>
    </source>
</evidence>
<name>A0A9D1PVG6_9SPIO</name>
<dbReference type="PANTHER" id="PTHR11076">
    <property type="entry name" value="DNA REPAIR POLYMERASE UMUC / TRANSFERASE FAMILY MEMBER"/>
    <property type="match status" value="1"/>
</dbReference>
<dbReference type="SUPFAM" id="SSF56672">
    <property type="entry name" value="DNA/RNA polymerases"/>
    <property type="match status" value="1"/>
</dbReference>
<dbReference type="InterPro" id="IPR050116">
    <property type="entry name" value="DNA_polymerase-Y"/>
</dbReference>
<dbReference type="Pfam" id="PF00817">
    <property type="entry name" value="IMS"/>
    <property type="match status" value="1"/>
</dbReference>
<organism evidence="3 4">
    <name type="scientific">Candidatus Ornithospirochaeta avicola</name>
    <dbReference type="NCBI Taxonomy" id="2840896"/>
    <lineage>
        <taxon>Bacteria</taxon>
        <taxon>Pseudomonadati</taxon>
        <taxon>Spirochaetota</taxon>
        <taxon>Spirochaetia</taxon>
        <taxon>Spirochaetales</taxon>
        <taxon>Spirochaetaceae</taxon>
        <taxon>Spirochaetaceae incertae sedis</taxon>
        <taxon>Candidatus Ornithospirochaeta</taxon>
    </lineage>
</organism>